<comment type="caution">
    <text evidence="2">The sequence shown here is derived from an EMBL/GenBank/DDBJ whole genome shotgun (WGS) entry which is preliminary data.</text>
</comment>
<sequence>MALPTTTHLTITGVGIASAGGLAYGGYFVFKDNPRPVTELLQKQKKTFLDKNADNDSWNANWKKYVDDNSTTKVTEEPASQVPPPPATPPSTKAGQTPRTTRRTVKTINKKDIWGLDGWNPQEVKDNIILSSFKDKCEEFKARNVSGTWDSEYQNIEKYCTKAVQSEDGEDT</sequence>
<keyword evidence="3" id="KW-1185">Reference proteome</keyword>
<reference evidence="3" key="1">
    <citation type="submission" date="2016-04" db="EMBL/GenBank/DDBJ databases">
        <authorList>
            <person name="Quiroz-Castaneda R.E."/>
            <person name="Martinez-Ocampo F."/>
        </authorList>
    </citation>
    <scope>NUCLEOTIDE SEQUENCE [LARGE SCALE GENOMIC DNA]</scope>
    <source>
        <strain evidence="3">INIFAP01</strain>
    </source>
</reference>
<dbReference type="Proteomes" id="UP000077623">
    <property type="component" value="Unassembled WGS sequence"/>
</dbReference>
<proteinExistence type="predicted"/>
<dbReference type="AlphaFoldDB" id="A0A1A9QC16"/>
<evidence type="ECO:0000313" key="2">
    <source>
        <dbReference type="EMBL" id="OAL09788.1"/>
    </source>
</evidence>
<evidence type="ECO:0000256" key="1">
    <source>
        <dbReference type="SAM" id="MobiDB-lite"/>
    </source>
</evidence>
<dbReference type="RefSeq" id="WP_187150640.1">
    <property type="nucleotide sequence ID" value="NZ_LWUJ01000014.1"/>
</dbReference>
<organism evidence="2 3">
    <name type="scientific">Candidatus Mycoplasma haematobovis</name>
    <dbReference type="NCBI Taxonomy" id="432608"/>
    <lineage>
        <taxon>Bacteria</taxon>
        <taxon>Bacillati</taxon>
        <taxon>Mycoplasmatota</taxon>
        <taxon>Mollicutes</taxon>
        <taxon>Mycoplasmataceae</taxon>
        <taxon>Mycoplasma</taxon>
    </lineage>
</organism>
<dbReference type="STRING" id="432608.A6V39_05015"/>
<name>A0A1A9QC16_9MOLU</name>
<gene>
    <name evidence="2" type="ORF">A6V39_05015</name>
</gene>
<feature type="region of interest" description="Disordered" evidence="1">
    <location>
        <begin position="69"/>
        <end position="106"/>
    </location>
</feature>
<protein>
    <submittedName>
        <fullName evidence="2">Uncharacterized protein</fullName>
    </submittedName>
</protein>
<evidence type="ECO:0000313" key="3">
    <source>
        <dbReference type="Proteomes" id="UP000077623"/>
    </source>
</evidence>
<accession>A0A1A9QC16</accession>
<dbReference type="EMBL" id="LWUJ01000014">
    <property type="protein sequence ID" value="OAL09788.1"/>
    <property type="molecule type" value="Genomic_DNA"/>
</dbReference>